<evidence type="ECO:0000313" key="7">
    <source>
        <dbReference type="WBParaSite" id="ALUE_0002121301-mRNA-1"/>
    </source>
</evidence>
<dbReference type="InterPro" id="IPR056823">
    <property type="entry name" value="TEN-like_YD-shell"/>
</dbReference>
<proteinExistence type="predicted"/>
<accession>A0A0M3IR35</accession>
<evidence type="ECO:0000259" key="5">
    <source>
        <dbReference type="Pfam" id="PF25023"/>
    </source>
</evidence>
<dbReference type="AlphaFoldDB" id="A0A0M3IR35"/>
<dbReference type="Gene3D" id="2.120.10.30">
    <property type="entry name" value="TolB, C-terminal domain"/>
    <property type="match status" value="1"/>
</dbReference>
<reference evidence="7" key="1">
    <citation type="submission" date="2017-02" db="UniProtKB">
        <authorList>
            <consortium name="WormBaseParasite"/>
        </authorList>
    </citation>
    <scope>IDENTIFICATION</scope>
</reference>
<dbReference type="Pfam" id="PF25023">
    <property type="entry name" value="TEN_YD-shell"/>
    <property type="match status" value="1"/>
</dbReference>
<sequence>MSAHIVVGMMPECEHIKSINGEVLPTRPLTDAKAIFVAPDSTIYVAETNSKRLNQVRAVLPDGRLRVVIGRSSKCDCDRVNCPCESDSPTVGPAAFLHSPSAIAVDPSGSLYVADQGNYKVKVLKKIRAKYDDISRQFRIHSAHTNEVYFFNRNGLHVSTKSLLSGQTLYNFTYNVDTNLGRLTQITGAGGYALRLRRINDTETILESSTGLRTVLTFDGFDGTLQTITLPTNGGYALRLRRINDTETILESSTGLRTVLTFDGFDGTLQTITLPTNEEVRFSYLPGQFLRSKEIGSRLWFYEYDEDGRVKALINPSGARLSVRDQVLRRGLLITSVDIDEKPYSTFTFSPNEFSESGVEERHAILLDEGLIIDAGGYRSHFESVSHPLLEPYENAILKRKITLPASVEPIRRELNMRFEWRGYVRRRDGSRARHGGEGAAKRVLQVNGRNVFTIEFDREKRSDKIRNHADEEFLSIQYNEAGQVVSIAAQGRPRLAALTAFYDAIGRQKRISWGNATIDFAYDRQNRITQLAVGLAANLLTRKFSYQKETLQTPSMVQTPSGERYRWRYDNVGAVTSLKAPSGELHYFAEYASIDRRIRHRSVPFSNDSFVAVMDDGGQLIEYATPDGFHSLAIRRDIHGRIVQISADSDNVVMVYPEFNGGRQPIRVLSRSLRRKITRQGPLAIAIHEEHSDINYANKRFAESSVYFSYEYDDLFRMISLTTNFGGLLLEPLRCEYDTRDGRIIKLHNFSFLRDGIVKRILGETV</sequence>
<dbReference type="PANTHER" id="PTHR11219">
    <property type="entry name" value="TENEURIN AND N-ACETYLGLUCOSAMINE-1-PHOSPHODIESTER ALPHA-N-ACETYLGLUCOSAMINIDASE"/>
    <property type="match status" value="1"/>
</dbReference>
<dbReference type="InterPro" id="IPR051216">
    <property type="entry name" value="Teneurin"/>
</dbReference>
<keyword evidence="1" id="KW-0245">EGF-like domain</keyword>
<name>A0A0M3IR35_ASCLU</name>
<evidence type="ECO:0000256" key="3">
    <source>
        <dbReference type="ARBA" id="ARBA00023157"/>
    </source>
</evidence>
<dbReference type="InterPro" id="IPR011042">
    <property type="entry name" value="6-blade_b-propeller_TolB-like"/>
</dbReference>
<evidence type="ECO:0000259" key="4">
    <source>
        <dbReference type="Pfam" id="PF25021"/>
    </source>
</evidence>
<keyword evidence="3" id="KW-1015">Disulfide bond</keyword>
<protein>
    <submittedName>
        <fullName evidence="7">Tox-GHH domain-containing protein</fullName>
    </submittedName>
</protein>
<dbReference type="WBParaSite" id="ALUE_0002121301-mRNA-1">
    <property type="protein sequence ID" value="ALUE_0002121301-mRNA-1"/>
    <property type="gene ID" value="ALUE_0002121301"/>
</dbReference>
<feature type="domain" description="Teneurin NHL" evidence="4">
    <location>
        <begin position="5"/>
        <end position="123"/>
    </location>
</feature>
<keyword evidence="2" id="KW-0677">Repeat</keyword>
<dbReference type="Pfam" id="PF25021">
    <property type="entry name" value="TEN_NHL"/>
    <property type="match status" value="1"/>
</dbReference>
<evidence type="ECO:0000256" key="1">
    <source>
        <dbReference type="ARBA" id="ARBA00022536"/>
    </source>
</evidence>
<keyword evidence="6" id="KW-1185">Reference proteome</keyword>
<organism evidence="6 7">
    <name type="scientific">Ascaris lumbricoides</name>
    <name type="common">Giant roundworm</name>
    <dbReference type="NCBI Taxonomy" id="6252"/>
    <lineage>
        <taxon>Eukaryota</taxon>
        <taxon>Metazoa</taxon>
        <taxon>Ecdysozoa</taxon>
        <taxon>Nematoda</taxon>
        <taxon>Chromadorea</taxon>
        <taxon>Rhabditida</taxon>
        <taxon>Spirurina</taxon>
        <taxon>Ascaridomorpha</taxon>
        <taxon>Ascaridoidea</taxon>
        <taxon>Ascarididae</taxon>
        <taxon>Ascaris</taxon>
    </lineage>
</organism>
<dbReference type="Gene3D" id="2.180.10.10">
    <property type="entry name" value="RHS repeat-associated core"/>
    <property type="match status" value="1"/>
</dbReference>
<dbReference type="Proteomes" id="UP000036681">
    <property type="component" value="Unplaced"/>
</dbReference>
<evidence type="ECO:0000313" key="6">
    <source>
        <dbReference type="Proteomes" id="UP000036681"/>
    </source>
</evidence>
<evidence type="ECO:0000256" key="2">
    <source>
        <dbReference type="ARBA" id="ARBA00022737"/>
    </source>
</evidence>
<feature type="domain" description="Teneurin-like YD-shell" evidence="5">
    <location>
        <begin position="223"/>
        <end position="758"/>
    </location>
</feature>
<dbReference type="SUPFAM" id="SSF101898">
    <property type="entry name" value="NHL repeat"/>
    <property type="match status" value="1"/>
</dbReference>
<dbReference type="GO" id="GO:0008045">
    <property type="term" value="P:motor neuron axon guidance"/>
    <property type="evidence" value="ECO:0007669"/>
    <property type="project" value="TreeGrafter"/>
</dbReference>
<dbReference type="PANTHER" id="PTHR11219:SF69">
    <property type="entry name" value="TENEURIN-A"/>
    <property type="match status" value="1"/>
</dbReference>
<dbReference type="InterPro" id="IPR056822">
    <property type="entry name" value="TEN_NHL"/>
</dbReference>